<evidence type="ECO:0000313" key="4">
    <source>
        <dbReference type="Proteomes" id="UP000287823"/>
    </source>
</evidence>
<dbReference type="RefSeq" id="WP_126788356.1">
    <property type="nucleotide sequence ID" value="NZ_PIPO01000001.1"/>
</dbReference>
<keyword evidence="2" id="KW-0963">Cytoplasm</keyword>
<comment type="subunit">
    <text evidence="2">Interacts with ribosomal protein uL14 (rplN).</text>
</comment>
<dbReference type="GO" id="GO:0017148">
    <property type="term" value="P:negative regulation of translation"/>
    <property type="evidence" value="ECO:0007669"/>
    <property type="project" value="UniProtKB-UniRule"/>
</dbReference>
<accession>A0A432WLB9</accession>
<evidence type="ECO:0000256" key="1">
    <source>
        <dbReference type="ARBA" id="ARBA00010574"/>
    </source>
</evidence>
<keyword evidence="2" id="KW-0810">Translation regulation</keyword>
<dbReference type="HAMAP" id="MF_01477">
    <property type="entry name" value="Iojap_RsfS"/>
    <property type="match status" value="1"/>
</dbReference>
<dbReference type="SUPFAM" id="SSF81301">
    <property type="entry name" value="Nucleotidyltransferase"/>
    <property type="match status" value="1"/>
</dbReference>
<keyword evidence="2" id="KW-0678">Repressor</keyword>
<dbReference type="EMBL" id="PIPO01000001">
    <property type="protein sequence ID" value="RUO34548.1"/>
    <property type="molecule type" value="Genomic_DNA"/>
</dbReference>
<sequence length="106" mass="11791">MQGQNLRDFIVDKVDDLKARDVKVLDVSGKSDVADFLVICSGNSKTHVRGIANHVALEAKHGGFPAIGIEGELDSEWVLVDFGDVILHVMQDTTRDFYQLEKLWGH</sequence>
<comment type="similarity">
    <text evidence="1 2">Belongs to the Iojap/RsfS family.</text>
</comment>
<comment type="caution">
    <text evidence="3">The sequence shown here is derived from an EMBL/GenBank/DDBJ whole genome shotgun (WGS) entry which is preliminary data.</text>
</comment>
<evidence type="ECO:0000256" key="2">
    <source>
        <dbReference type="HAMAP-Rule" id="MF_01477"/>
    </source>
</evidence>
<organism evidence="3 4">
    <name type="scientific">Aliidiomarina soli</name>
    <dbReference type="NCBI Taxonomy" id="1928574"/>
    <lineage>
        <taxon>Bacteria</taxon>
        <taxon>Pseudomonadati</taxon>
        <taxon>Pseudomonadota</taxon>
        <taxon>Gammaproteobacteria</taxon>
        <taxon>Alteromonadales</taxon>
        <taxon>Idiomarinaceae</taxon>
        <taxon>Aliidiomarina</taxon>
    </lineage>
</organism>
<reference evidence="3 4" key="1">
    <citation type="journal article" date="2011" name="Front. Microbiol.">
        <title>Genomic signatures of strain selection and enhancement in Bacillus atrophaeus var. globigii, a historical biowarfare simulant.</title>
        <authorList>
            <person name="Gibbons H.S."/>
            <person name="Broomall S.M."/>
            <person name="McNew L.A."/>
            <person name="Daligault H."/>
            <person name="Chapman C."/>
            <person name="Bruce D."/>
            <person name="Karavis M."/>
            <person name="Krepps M."/>
            <person name="McGregor P.A."/>
            <person name="Hong C."/>
            <person name="Park K.H."/>
            <person name="Akmal A."/>
            <person name="Feldman A."/>
            <person name="Lin J.S."/>
            <person name="Chang W.E."/>
            <person name="Higgs B.W."/>
            <person name="Demirev P."/>
            <person name="Lindquist J."/>
            <person name="Liem A."/>
            <person name="Fochler E."/>
            <person name="Read T.D."/>
            <person name="Tapia R."/>
            <person name="Johnson S."/>
            <person name="Bishop-Lilly K.A."/>
            <person name="Detter C."/>
            <person name="Han C."/>
            <person name="Sozhamannan S."/>
            <person name="Rosenzweig C.N."/>
            <person name="Skowronski E.W."/>
        </authorList>
    </citation>
    <scope>NUCLEOTIDE SEQUENCE [LARGE SCALE GENOMIC DNA]</scope>
    <source>
        <strain evidence="3 4">Y4G10-17</strain>
    </source>
</reference>
<dbReference type="Pfam" id="PF02410">
    <property type="entry name" value="RsfS"/>
    <property type="match status" value="1"/>
</dbReference>
<name>A0A432WLB9_9GAMM</name>
<evidence type="ECO:0000313" key="3">
    <source>
        <dbReference type="EMBL" id="RUO34548.1"/>
    </source>
</evidence>
<dbReference type="GO" id="GO:0090071">
    <property type="term" value="P:negative regulation of ribosome biogenesis"/>
    <property type="evidence" value="ECO:0007669"/>
    <property type="project" value="UniProtKB-UniRule"/>
</dbReference>
<dbReference type="Proteomes" id="UP000287823">
    <property type="component" value="Unassembled WGS sequence"/>
</dbReference>
<dbReference type="PANTHER" id="PTHR21043">
    <property type="entry name" value="IOJAP SUPERFAMILY ORTHOLOG"/>
    <property type="match status" value="1"/>
</dbReference>
<dbReference type="InterPro" id="IPR043519">
    <property type="entry name" value="NT_sf"/>
</dbReference>
<protein>
    <recommendedName>
        <fullName evidence="2">Ribosomal silencing factor RsfS</fullName>
    </recommendedName>
</protein>
<dbReference type="GO" id="GO:0005737">
    <property type="term" value="C:cytoplasm"/>
    <property type="evidence" value="ECO:0007669"/>
    <property type="project" value="UniProtKB-SubCell"/>
</dbReference>
<dbReference type="Gene3D" id="3.30.460.10">
    <property type="entry name" value="Beta Polymerase, domain 2"/>
    <property type="match status" value="1"/>
</dbReference>
<dbReference type="InterPro" id="IPR004394">
    <property type="entry name" value="Iojap/RsfS/C7orf30"/>
</dbReference>
<dbReference type="PANTHER" id="PTHR21043:SF0">
    <property type="entry name" value="MITOCHONDRIAL ASSEMBLY OF RIBOSOMAL LARGE SUBUNIT PROTEIN 1"/>
    <property type="match status" value="1"/>
</dbReference>
<dbReference type="GO" id="GO:0043023">
    <property type="term" value="F:ribosomal large subunit binding"/>
    <property type="evidence" value="ECO:0007669"/>
    <property type="project" value="TreeGrafter"/>
</dbReference>
<comment type="function">
    <text evidence="2">Functions as a ribosomal silencing factor. Interacts with ribosomal protein uL14 (rplN), blocking formation of intersubunit bridge B8. Prevents association of the 30S and 50S ribosomal subunits and the formation of functional ribosomes, thus repressing translation.</text>
</comment>
<dbReference type="NCBIfam" id="TIGR00090">
    <property type="entry name" value="rsfS_iojap_ybeB"/>
    <property type="match status" value="1"/>
</dbReference>
<dbReference type="AlphaFoldDB" id="A0A432WLB9"/>
<keyword evidence="4" id="KW-1185">Reference proteome</keyword>
<proteinExistence type="inferred from homology"/>
<gene>
    <name evidence="2 3" type="primary">rsfS</name>
    <name evidence="3" type="ORF">CWE14_00635</name>
</gene>
<dbReference type="GO" id="GO:0042256">
    <property type="term" value="P:cytosolic ribosome assembly"/>
    <property type="evidence" value="ECO:0007669"/>
    <property type="project" value="UniProtKB-UniRule"/>
</dbReference>
<comment type="subcellular location">
    <subcellularLocation>
        <location evidence="2">Cytoplasm</location>
    </subcellularLocation>
</comment>